<keyword evidence="4" id="KW-1185">Reference proteome</keyword>
<evidence type="ECO:0000313" key="4">
    <source>
        <dbReference type="Proteomes" id="UP000706039"/>
    </source>
</evidence>
<organism evidence="3 4">
    <name type="scientific">Sphingomonas colocasiae</name>
    <dbReference type="NCBI Taxonomy" id="1848973"/>
    <lineage>
        <taxon>Bacteria</taxon>
        <taxon>Pseudomonadati</taxon>
        <taxon>Pseudomonadota</taxon>
        <taxon>Alphaproteobacteria</taxon>
        <taxon>Sphingomonadales</taxon>
        <taxon>Sphingomonadaceae</taxon>
        <taxon>Sphingomonas</taxon>
    </lineage>
</organism>
<comment type="caution">
    <text evidence="3">The sequence shown here is derived from an EMBL/GenBank/DDBJ whole genome shotgun (WGS) entry which is preliminary data.</text>
</comment>
<evidence type="ECO:0000256" key="1">
    <source>
        <dbReference type="SAM" id="MobiDB-lite"/>
    </source>
</evidence>
<evidence type="ECO:0008006" key="5">
    <source>
        <dbReference type="Google" id="ProtNLM"/>
    </source>
</evidence>
<evidence type="ECO:0000313" key="3">
    <source>
        <dbReference type="EMBL" id="MBY8824877.1"/>
    </source>
</evidence>
<keyword evidence="2" id="KW-0732">Signal</keyword>
<feature type="chain" id="PRO_5045560859" description="Energy transducer TonB" evidence="2">
    <location>
        <begin position="18"/>
        <end position="242"/>
    </location>
</feature>
<name>A0ABS7PU45_9SPHN</name>
<sequence length="242" mass="24590">MISSAIRLSPLLALALAACGSGQKNDQALNALDRSLAGNAVNAQDVDPALAASLEDQIMVDPSLSAQANRDSVRPPAEPMRAPVPADGPATANVGTGKLLSAPKAVAMDAPEAPTTLGALASQQARRAGQSCGAELGYSQAWATRLPADLPLFPQARVTEAAGSDAGGCRAVSFTSGAALQTVLDYYYTQAVRGGFTAEHRVDGGEHTLGGTRGKDDGAFVVIARARPGGGTEVDLITNNGR</sequence>
<dbReference type="RefSeq" id="WP_222991986.1">
    <property type="nucleotide sequence ID" value="NZ_JAINVV010000010.1"/>
</dbReference>
<feature type="region of interest" description="Disordered" evidence="1">
    <location>
        <begin position="65"/>
        <end position="88"/>
    </location>
</feature>
<dbReference type="Proteomes" id="UP000706039">
    <property type="component" value="Unassembled WGS sequence"/>
</dbReference>
<gene>
    <name evidence="3" type="ORF">K7G82_21415</name>
</gene>
<accession>A0ABS7PU45</accession>
<proteinExistence type="predicted"/>
<dbReference type="EMBL" id="JAINVV010000010">
    <property type="protein sequence ID" value="MBY8824877.1"/>
    <property type="molecule type" value="Genomic_DNA"/>
</dbReference>
<protein>
    <recommendedName>
        <fullName evidence="5">Energy transducer TonB</fullName>
    </recommendedName>
</protein>
<dbReference type="PROSITE" id="PS51257">
    <property type="entry name" value="PROKAR_LIPOPROTEIN"/>
    <property type="match status" value="1"/>
</dbReference>
<reference evidence="3 4" key="1">
    <citation type="submission" date="2021-08" db="EMBL/GenBank/DDBJ databases">
        <authorList>
            <person name="Tuo L."/>
        </authorList>
    </citation>
    <scope>NUCLEOTIDE SEQUENCE [LARGE SCALE GENOMIC DNA]</scope>
    <source>
        <strain evidence="3 4">JCM 31229</strain>
    </source>
</reference>
<feature type="signal peptide" evidence="2">
    <location>
        <begin position="1"/>
        <end position="17"/>
    </location>
</feature>
<evidence type="ECO:0000256" key="2">
    <source>
        <dbReference type="SAM" id="SignalP"/>
    </source>
</evidence>